<keyword evidence="1" id="KW-0472">Membrane</keyword>
<evidence type="ECO:0000313" key="2">
    <source>
        <dbReference type="EMBL" id="RBM50864.1"/>
    </source>
</evidence>
<keyword evidence="1" id="KW-1133">Transmembrane helix</keyword>
<accession>A0AAX1QNP1</accession>
<evidence type="ECO:0000313" key="4">
    <source>
        <dbReference type="Proteomes" id="UP000252427"/>
    </source>
</evidence>
<dbReference type="Proteomes" id="UP000252427">
    <property type="component" value="Unassembled WGS sequence"/>
</dbReference>
<dbReference type="Proteomes" id="UP000252488">
    <property type="component" value="Unassembled WGS sequence"/>
</dbReference>
<feature type="transmembrane region" description="Helical" evidence="1">
    <location>
        <begin position="89"/>
        <end position="109"/>
    </location>
</feature>
<reference evidence="4 5" key="1">
    <citation type="submission" date="2018-06" db="EMBL/GenBank/DDBJ databases">
        <title>Draft genome sequences of nine Vibrio sp. clinical isolates from across the United States representing the closest known relative of Vibrio cholerae.</title>
        <authorList>
            <person name="Islam M.T."/>
            <person name="Liang K."/>
            <person name="Im M.S."/>
            <person name="Winkjer J."/>
            <person name="Busby S."/>
            <person name="Batra D."/>
            <person name="Rowe L."/>
            <person name="Tarr C.L."/>
            <person name="Boucher Y."/>
        </authorList>
    </citation>
    <scope>NUCLEOTIDE SEQUENCE [LARGE SCALE GENOMIC DNA]</scope>
    <source>
        <strain evidence="2 5">2016V-1111</strain>
        <strain evidence="3 4">2016V-1114</strain>
    </source>
</reference>
<evidence type="ECO:0000313" key="5">
    <source>
        <dbReference type="Proteomes" id="UP000252488"/>
    </source>
</evidence>
<dbReference type="EMBL" id="QKKR01000042">
    <property type="protein sequence ID" value="RBM50864.1"/>
    <property type="molecule type" value="Genomic_DNA"/>
</dbReference>
<keyword evidence="1" id="KW-0812">Transmembrane</keyword>
<keyword evidence="5" id="KW-1185">Reference proteome</keyword>
<protein>
    <submittedName>
        <fullName evidence="3">Uncharacterized protein</fullName>
    </submittedName>
</protein>
<sequence length="112" mass="12929">MSNLNVVLVTSLLLNLVLDTMETESSRFVSLIISILVSLSFILDERTWFLSTMDKLAEWSKTFFIAYLTCEITLVLNLVYIVVNKYSVSSMAWYTPNLLLAAFSLYRMLQKR</sequence>
<dbReference type="AlphaFoldDB" id="A0AAX1QNP1"/>
<comment type="caution">
    <text evidence="3">The sequence shown here is derived from an EMBL/GenBank/DDBJ whole genome shotgun (WGS) entry which is preliminary data.</text>
</comment>
<feature type="transmembrane region" description="Helical" evidence="1">
    <location>
        <begin position="64"/>
        <end position="83"/>
    </location>
</feature>
<gene>
    <name evidence="2" type="ORF">DLR69_16470</name>
    <name evidence="3" type="ORF">DLR70_18155</name>
</gene>
<feature type="transmembrane region" description="Helical" evidence="1">
    <location>
        <begin position="25"/>
        <end position="43"/>
    </location>
</feature>
<evidence type="ECO:0000313" key="3">
    <source>
        <dbReference type="EMBL" id="RBM73291.1"/>
    </source>
</evidence>
<dbReference type="EMBL" id="QKKS01000080">
    <property type="protein sequence ID" value="RBM73291.1"/>
    <property type="molecule type" value="Genomic_DNA"/>
</dbReference>
<proteinExistence type="predicted"/>
<name>A0AAX1QNP1_9VIBR</name>
<evidence type="ECO:0000256" key="1">
    <source>
        <dbReference type="SAM" id="Phobius"/>
    </source>
</evidence>
<organism evidence="3 4">
    <name type="scientific">Vibrio paracholerae</name>
    <dbReference type="NCBI Taxonomy" id="650003"/>
    <lineage>
        <taxon>Bacteria</taxon>
        <taxon>Pseudomonadati</taxon>
        <taxon>Pseudomonadota</taxon>
        <taxon>Gammaproteobacteria</taxon>
        <taxon>Vibrionales</taxon>
        <taxon>Vibrionaceae</taxon>
        <taxon>Vibrio</taxon>
    </lineage>
</organism>